<accession>A0A183DVG8</accession>
<proteinExistence type="predicted"/>
<protein>
    <submittedName>
        <fullName evidence="4">G protein-coupled receptor</fullName>
    </submittedName>
</protein>
<evidence type="ECO:0000313" key="4">
    <source>
        <dbReference type="WBParaSite" id="GPUH_0001272301-mRNA-1"/>
    </source>
</evidence>
<dbReference type="WBParaSite" id="GPUH_0001272301-mRNA-1">
    <property type="protein sequence ID" value="GPUH_0001272301-mRNA-1"/>
    <property type="gene ID" value="GPUH_0001272301"/>
</dbReference>
<gene>
    <name evidence="2" type="ORF">GPUH_LOCUS12709</name>
</gene>
<organism evidence="4">
    <name type="scientific">Gongylonema pulchrum</name>
    <dbReference type="NCBI Taxonomy" id="637853"/>
    <lineage>
        <taxon>Eukaryota</taxon>
        <taxon>Metazoa</taxon>
        <taxon>Ecdysozoa</taxon>
        <taxon>Nematoda</taxon>
        <taxon>Chromadorea</taxon>
        <taxon>Rhabditida</taxon>
        <taxon>Spirurina</taxon>
        <taxon>Spiruromorpha</taxon>
        <taxon>Spiruroidea</taxon>
        <taxon>Gongylonematidae</taxon>
        <taxon>Gongylonema</taxon>
    </lineage>
</organism>
<dbReference type="AlphaFoldDB" id="A0A183DVG8"/>
<evidence type="ECO:0000256" key="1">
    <source>
        <dbReference type="SAM" id="Phobius"/>
    </source>
</evidence>
<reference evidence="2 3" key="2">
    <citation type="submission" date="2018-11" db="EMBL/GenBank/DDBJ databases">
        <authorList>
            <consortium name="Pathogen Informatics"/>
        </authorList>
    </citation>
    <scope>NUCLEOTIDE SEQUENCE [LARGE SCALE GENOMIC DNA]</scope>
</reference>
<keyword evidence="3" id="KW-1185">Reference proteome</keyword>
<name>A0A183DVG8_9BILA</name>
<evidence type="ECO:0000313" key="2">
    <source>
        <dbReference type="EMBL" id="VDN20916.1"/>
    </source>
</evidence>
<feature type="transmembrane region" description="Helical" evidence="1">
    <location>
        <begin position="38"/>
        <end position="61"/>
    </location>
</feature>
<keyword evidence="1" id="KW-0472">Membrane</keyword>
<keyword evidence="1" id="KW-1133">Transmembrane helix</keyword>
<evidence type="ECO:0000313" key="3">
    <source>
        <dbReference type="Proteomes" id="UP000271098"/>
    </source>
</evidence>
<keyword evidence="1" id="KW-0812">Transmembrane</keyword>
<sequence length="101" mass="12077">MHVLIGRQRLILLWLMYLWPTLPFIYCMAFLFRYATRAYTILIIITLVVSLCANIISYVAMTVKPQIFPYLHVSFTNYISKNLRRRFMVINEGRKANLDLW</sequence>
<reference evidence="4" key="1">
    <citation type="submission" date="2016-06" db="UniProtKB">
        <authorList>
            <consortium name="WormBaseParasite"/>
        </authorList>
    </citation>
    <scope>IDENTIFICATION</scope>
</reference>
<feature type="transmembrane region" description="Helical" evidence="1">
    <location>
        <begin position="12"/>
        <end position="32"/>
    </location>
</feature>
<dbReference type="EMBL" id="UYRT01079543">
    <property type="protein sequence ID" value="VDN20916.1"/>
    <property type="molecule type" value="Genomic_DNA"/>
</dbReference>
<dbReference type="Proteomes" id="UP000271098">
    <property type="component" value="Unassembled WGS sequence"/>
</dbReference>